<evidence type="ECO:0000256" key="2">
    <source>
        <dbReference type="ARBA" id="ARBA00023303"/>
    </source>
</evidence>
<dbReference type="InterPro" id="IPR014710">
    <property type="entry name" value="RmlC-like_jellyroll"/>
</dbReference>
<dbReference type="AlphaFoldDB" id="A0A5N6RFR1"/>
<evidence type="ECO:0000313" key="5">
    <source>
        <dbReference type="Proteomes" id="UP000327013"/>
    </source>
</evidence>
<dbReference type="GO" id="GO:0034220">
    <property type="term" value="P:monoatomic ion transmembrane transport"/>
    <property type="evidence" value="ECO:0007669"/>
    <property type="project" value="UniProtKB-KW"/>
</dbReference>
<dbReference type="InterPro" id="IPR018490">
    <property type="entry name" value="cNMP-bd_dom_sf"/>
</dbReference>
<dbReference type="Gene3D" id="1.10.287.630">
    <property type="entry name" value="Helix hairpin bin"/>
    <property type="match status" value="1"/>
</dbReference>
<feature type="domain" description="Cyclic nucleotide-binding" evidence="3">
    <location>
        <begin position="252"/>
        <end position="311"/>
    </location>
</feature>
<dbReference type="GO" id="GO:0016020">
    <property type="term" value="C:membrane"/>
    <property type="evidence" value="ECO:0007669"/>
    <property type="project" value="UniProtKB-SubCell"/>
</dbReference>
<name>A0A5N6RFR1_9ROSI</name>
<dbReference type="PANTHER" id="PTHR45651">
    <property type="entry name" value="CYCLIC NUCLEOTIDE-GATED ION CHANNEL 15-RELATED-RELATED"/>
    <property type="match status" value="1"/>
</dbReference>
<dbReference type="PANTHER" id="PTHR45651:SF68">
    <property type="entry name" value="ION TRANSPORT DOMAIN-CONTAINING PROTEIN"/>
    <property type="match status" value="1"/>
</dbReference>
<keyword evidence="1" id="KW-1071">Ligand-gated ion channel</keyword>
<evidence type="ECO:0000313" key="4">
    <source>
        <dbReference type="EMBL" id="KAE8077865.1"/>
    </source>
</evidence>
<dbReference type="CDD" id="cd00038">
    <property type="entry name" value="CAP_ED"/>
    <property type="match status" value="2"/>
</dbReference>
<dbReference type="InterPro" id="IPR000595">
    <property type="entry name" value="cNMP-bd_dom"/>
</dbReference>
<keyword evidence="5" id="KW-1185">Reference proteome</keyword>
<protein>
    <recommendedName>
        <fullName evidence="3">Cyclic nucleotide-binding domain-containing protein</fullName>
    </recommendedName>
</protein>
<gene>
    <name evidence="4" type="ORF">FH972_016384</name>
</gene>
<sequence>MKVKEREIDLWIDRNKLPGCMKKEIMPNVQRMLEEKKDVDVQNLLSHLPSELRRKIKRHICLPMLKKVPQLEGKSDQHLQLICDYLKPVHYKQHTYIVREGEPLDAMLFITQGIIWNFTTSNAGRGSAKCIEKARCRVLKDLRRLPCSPRVDQFETSTWFEKKKAKETMKAKERDIELWIERNLQPSPSRKQEIMSNIHRLLKEKKDVDVYNMPPYLPMELGRDIRRNICLPLIRKVPQLQGPNDSRLQLMICDYLTPVHYNMHSYIVREGEPLDAMLFITQGIIWSFTTINGKGSVECIERGSFYGEQLLDWGLELSDVAYLSNLPMSPKSLKTHTEVEAFALLASDLRPIVSSWRRYKAACVIQEAFRSRIRRVEENRSML</sequence>
<feature type="domain" description="Cyclic nucleotide-binding" evidence="3">
    <location>
        <begin position="70"/>
        <end position="113"/>
    </location>
</feature>
<keyword evidence="2" id="KW-0407">Ion channel</keyword>
<keyword evidence="1" id="KW-0406">Ion transport</keyword>
<reference evidence="4 5" key="1">
    <citation type="submission" date="2019-06" db="EMBL/GenBank/DDBJ databases">
        <title>A chromosomal-level reference genome of Carpinus fangiana (Coryloideae, Betulaceae).</title>
        <authorList>
            <person name="Yang X."/>
            <person name="Wang Z."/>
            <person name="Zhang L."/>
            <person name="Hao G."/>
            <person name="Liu J."/>
            <person name="Yang Y."/>
        </authorList>
    </citation>
    <scope>NUCLEOTIDE SEQUENCE [LARGE SCALE GENOMIC DNA]</scope>
    <source>
        <strain evidence="4">Cfa_2016G</strain>
        <tissue evidence="4">Leaf</tissue>
    </source>
</reference>
<proteinExistence type="predicted"/>
<dbReference type="EMBL" id="CM017326">
    <property type="protein sequence ID" value="KAE8077865.1"/>
    <property type="molecule type" value="Genomic_DNA"/>
</dbReference>
<organism evidence="4 5">
    <name type="scientific">Carpinus fangiana</name>
    <dbReference type="NCBI Taxonomy" id="176857"/>
    <lineage>
        <taxon>Eukaryota</taxon>
        <taxon>Viridiplantae</taxon>
        <taxon>Streptophyta</taxon>
        <taxon>Embryophyta</taxon>
        <taxon>Tracheophyta</taxon>
        <taxon>Spermatophyta</taxon>
        <taxon>Magnoliopsida</taxon>
        <taxon>eudicotyledons</taxon>
        <taxon>Gunneridae</taxon>
        <taxon>Pentapetalae</taxon>
        <taxon>rosids</taxon>
        <taxon>fabids</taxon>
        <taxon>Fagales</taxon>
        <taxon>Betulaceae</taxon>
        <taxon>Carpinus</taxon>
    </lineage>
</organism>
<dbReference type="PROSITE" id="PS50042">
    <property type="entry name" value="CNMP_BINDING_3"/>
    <property type="match status" value="2"/>
</dbReference>
<accession>A0A5N6RFR1</accession>
<keyword evidence="1" id="KW-0813">Transport</keyword>
<evidence type="ECO:0000259" key="3">
    <source>
        <dbReference type="PROSITE" id="PS50042"/>
    </source>
</evidence>
<dbReference type="Gene3D" id="2.60.120.10">
    <property type="entry name" value="Jelly Rolls"/>
    <property type="match status" value="2"/>
</dbReference>
<evidence type="ECO:0000256" key="1">
    <source>
        <dbReference type="ARBA" id="ARBA00023286"/>
    </source>
</evidence>
<dbReference type="OrthoDB" id="421226at2759"/>
<dbReference type="Proteomes" id="UP000327013">
    <property type="component" value="Chromosome 6"/>
</dbReference>
<dbReference type="SUPFAM" id="SSF51206">
    <property type="entry name" value="cAMP-binding domain-like"/>
    <property type="match status" value="2"/>
</dbReference>